<evidence type="ECO:0000313" key="2">
    <source>
        <dbReference type="Proteomes" id="UP000784294"/>
    </source>
</evidence>
<proteinExistence type="predicted"/>
<dbReference type="Proteomes" id="UP000784294">
    <property type="component" value="Unassembled WGS sequence"/>
</dbReference>
<gene>
    <name evidence="1" type="ORF">PXEA_LOCUS2611</name>
</gene>
<dbReference type="AlphaFoldDB" id="A0A448WDW1"/>
<sequence>MIIFRVGPWIRYIPRRFADIVSEANMMTNESSEQSHRGRRTEGRGFLRTIQQTRAQDNPPAASGEANLRIYSACLLKRNE</sequence>
<accession>A0A448WDW1</accession>
<keyword evidence="2" id="KW-1185">Reference proteome</keyword>
<name>A0A448WDW1_9PLAT</name>
<comment type="caution">
    <text evidence="1">The sequence shown here is derived from an EMBL/GenBank/DDBJ whole genome shotgun (WGS) entry which is preliminary data.</text>
</comment>
<organism evidence="1 2">
    <name type="scientific">Protopolystoma xenopodis</name>
    <dbReference type="NCBI Taxonomy" id="117903"/>
    <lineage>
        <taxon>Eukaryota</taxon>
        <taxon>Metazoa</taxon>
        <taxon>Spiralia</taxon>
        <taxon>Lophotrochozoa</taxon>
        <taxon>Platyhelminthes</taxon>
        <taxon>Monogenea</taxon>
        <taxon>Polyopisthocotylea</taxon>
        <taxon>Polystomatidea</taxon>
        <taxon>Polystomatidae</taxon>
        <taxon>Protopolystoma</taxon>
    </lineage>
</organism>
<reference evidence="1" key="1">
    <citation type="submission" date="2018-11" db="EMBL/GenBank/DDBJ databases">
        <authorList>
            <consortium name="Pathogen Informatics"/>
        </authorList>
    </citation>
    <scope>NUCLEOTIDE SEQUENCE</scope>
</reference>
<dbReference type="EMBL" id="CAAALY010005641">
    <property type="protein sequence ID" value="VEL09171.1"/>
    <property type="molecule type" value="Genomic_DNA"/>
</dbReference>
<protein>
    <submittedName>
        <fullName evidence="1">Uncharacterized protein</fullName>
    </submittedName>
</protein>
<evidence type="ECO:0000313" key="1">
    <source>
        <dbReference type="EMBL" id="VEL09171.1"/>
    </source>
</evidence>